<feature type="region of interest" description="Disordered" evidence="1">
    <location>
        <begin position="131"/>
        <end position="175"/>
    </location>
</feature>
<feature type="compositionally biased region" description="Basic and acidic residues" evidence="1">
    <location>
        <begin position="165"/>
        <end position="175"/>
    </location>
</feature>
<accession>A0A8K0DLF8</accession>
<proteinExistence type="predicted"/>
<comment type="caution">
    <text evidence="2">The sequence shown here is derived from an EMBL/GenBank/DDBJ whole genome shotgun (WGS) entry which is preliminary data.</text>
</comment>
<dbReference type="EMBL" id="VTPC01000518">
    <property type="protein sequence ID" value="KAF2905511.1"/>
    <property type="molecule type" value="Genomic_DNA"/>
</dbReference>
<keyword evidence="3" id="KW-1185">Reference proteome</keyword>
<feature type="compositionally biased region" description="Basic residues" evidence="1">
    <location>
        <begin position="137"/>
        <end position="154"/>
    </location>
</feature>
<dbReference type="AlphaFoldDB" id="A0A8K0DLF8"/>
<reference evidence="2" key="1">
    <citation type="submission" date="2019-08" db="EMBL/GenBank/DDBJ databases">
        <title>The genome of the North American firefly Photinus pyralis.</title>
        <authorList>
            <consortium name="Photinus pyralis genome working group"/>
            <person name="Fallon T.R."/>
            <person name="Sander Lower S.E."/>
            <person name="Weng J.-K."/>
        </authorList>
    </citation>
    <scope>NUCLEOTIDE SEQUENCE</scope>
    <source>
        <strain evidence="2">TRF0915ILg1</strain>
        <tissue evidence="2">Whole body</tissue>
    </source>
</reference>
<sequence length="175" mass="20751">MSKLDQQLDEESVFSRKSKLSTSPARARTFTYVESEDGEKYEETERQALEKRKKWFMDNVGGELLLHKQRKKLENGKIIHVETKSSIKTMDKVTLDTEKSNWYILGAKEPKEDWSDQKLEENREKMYVTLQKLREGRTRHKPASKPKKKKKAVKPNKAIPTNMEGRLRQEREERR</sequence>
<evidence type="ECO:0000313" key="3">
    <source>
        <dbReference type="Proteomes" id="UP000801492"/>
    </source>
</evidence>
<name>A0A8K0DLF8_IGNLU</name>
<organism evidence="2 3">
    <name type="scientific">Ignelater luminosus</name>
    <name type="common">Cucubano</name>
    <name type="synonym">Pyrophorus luminosus</name>
    <dbReference type="NCBI Taxonomy" id="2038154"/>
    <lineage>
        <taxon>Eukaryota</taxon>
        <taxon>Metazoa</taxon>
        <taxon>Ecdysozoa</taxon>
        <taxon>Arthropoda</taxon>
        <taxon>Hexapoda</taxon>
        <taxon>Insecta</taxon>
        <taxon>Pterygota</taxon>
        <taxon>Neoptera</taxon>
        <taxon>Endopterygota</taxon>
        <taxon>Coleoptera</taxon>
        <taxon>Polyphaga</taxon>
        <taxon>Elateriformia</taxon>
        <taxon>Elateroidea</taxon>
        <taxon>Elateridae</taxon>
        <taxon>Agrypninae</taxon>
        <taxon>Pyrophorini</taxon>
        <taxon>Ignelater</taxon>
    </lineage>
</organism>
<dbReference type="Proteomes" id="UP000801492">
    <property type="component" value="Unassembled WGS sequence"/>
</dbReference>
<protein>
    <submittedName>
        <fullName evidence="2">Uncharacterized protein</fullName>
    </submittedName>
</protein>
<gene>
    <name evidence="2" type="ORF">ILUMI_00677</name>
</gene>
<evidence type="ECO:0000256" key="1">
    <source>
        <dbReference type="SAM" id="MobiDB-lite"/>
    </source>
</evidence>
<evidence type="ECO:0000313" key="2">
    <source>
        <dbReference type="EMBL" id="KAF2905511.1"/>
    </source>
</evidence>